<feature type="region of interest" description="Disordered" evidence="11">
    <location>
        <begin position="401"/>
        <end position="511"/>
    </location>
</feature>
<evidence type="ECO:0000256" key="5">
    <source>
        <dbReference type="ARBA" id="ARBA00022968"/>
    </source>
</evidence>
<evidence type="ECO:0000256" key="3">
    <source>
        <dbReference type="ARBA" id="ARBA00022679"/>
    </source>
</evidence>
<dbReference type="InterPro" id="IPR037524">
    <property type="entry name" value="PA14/GLEYA"/>
</dbReference>
<keyword evidence="4" id="KW-0812">Transmembrane</keyword>
<feature type="region of interest" description="Disordered" evidence="11">
    <location>
        <begin position="183"/>
        <end position="203"/>
    </location>
</feature>
<dbReference type="Gene3D" id="3.90.550.10">
    <property type="entry name" value="Spore Coat Polysaccharide Biosynthesis Protein SpsA, Chain A"/>
    <property type="match status" value="1"/>
</dbReference>
<dbReference type="SUPFAM" id="SSF53448">
    <property type="entry name" value="Nucleotide-diphospho-sugar transferases"/>
    <property type="match status" value="1"/>
</dbReference>
<dbReference type="GO" id="GO:0033842">
    <property type="term" value="F:N-acetyl-beta-glucosaminyl-derivative 4-beta-N-acetylgalactosaminyltransferase activity"/>
    <property type="evidence" value="ECO:0007669"/>
    <property type="project" value="UniProtKB-EC"/>
</dbReference>
<feature type="compositionally biased region" description="Basic and acidic residues" evidence="11">
    <location>
        <begin position="295"/>
        <end position="306"/>
    </location>
</feature>
<feature type="region of interest" description="Disordered" evidence="11">
    <location>
        <begin position="295"/>
        <end position="358"/>
    </location>
</feature>
<evidence type="ECO:0000256" key="11">
    <source>
        <dbReference type="SAM" id="MobiDB-lite"/>
    </source>
</evidence>
<dbReference type="AlphaFoldDB" id="A0A7L2BNC7"/>
<feature type="compositionally biased region" description="Polar residues" evidence="11">
    <location>
        <begin position="444"/>
        <end position="465"/>
    </location>
</feature>
<dbReference type="FunFam" id="3.90.550.10:FF:000063">
    <property type="entry name" value="Beta-1,4-N-acetylgalactosaminyltransferase"/>
    <property type="match status" value="1"/>
</dbReference>
<dbReference type="Pfam" id="PF05679">
    <property type="entry name" value="CHGN"/>
    <property type="match status" value="1"/>
</dbReference>
<evidence type="ECO:0000256" key="1">
    <source>
        <dbReference type="ARBA" id="ARBA00004447"/>
    </source>
</evidence>
<evidence type="ECO:0000256" key="2">
    <source>
        <dbReference type="ARBA" id="ARBA00009239"/>
    </source>
</evidence>
<name>A0A7L2BNC7_9PASS</name>
<dbReference type="GO" id="GO:0032580">
    <property type="term" value="C:Golgi cisterna membrane"/>
    <property type="evidence" value="ECO:0007669"/>
    <property type="project" value="UniProtKB-SubCell"/>
</dbReference>
<reference evidence="13 14" key="1">
    <citation type="submission" date="2019-09" db="EMBL/GenBank/DDBJ databases">
        <title>Bird 10,000 Genomes (B10K) Project - Family phase.</title>
        <authorList>
            <person name="Zhang G."/>
        </authorList>
    </citation>
    <scope>NUCLEOTIDE SEQUENCE [LARGE SCALE GENOMIC DNA]</scope>
    <source>
        <strain evidence="13">B10K-DU-001-15</strain>
        <tissue evidence="13">Muscle</tissue>
    </source>
</reference>
<keyword evidence="6" id="KW-1133">Transmembrane helix</keyword>
<comment type="function">
    <text evidence="10">Transfers N-acetylgalactosamine (GalNAc) from UDP-GalNAc to N-acetylglucosamine-beta-benzyl with a beta-1,4-linkage to form N,N'-diacetyllactosediamine, GalNAc-beta-1,4-GlcNAc structures in N-linked glycans and probably O-linked glycans.</text>
</comment>
<feature type="compositionally biased region" description="Acidic residues" evidence="11">
    <location>
        <begin position="495"/>
        <end position="511"/>
    </location>
</feature>
<gene>
    <name evidence="13" type="primary">B4galnt3</name>
    <name evidence="13" type="ORF">ALACHE_R14675</name>
</gene>
<dbReference type="Pfam" id="PF07691">
    <property type="entry name" value="PA14"/>
    <property type="match status" value="1"/>
</dbReference>
<dbReference type="InterPro" id="IPR051227">
    <property type="entry name" value="CS_glycosyltransferase"/>
</dbReference>
<comment type="subcellular location">
    <subcellularLocation>
        <location evidence="1 10">Golgi apparatus</location>
        <location evidence="1 10">Golgi stack membrane</location>
        <topology evidence="1 10">Single-pass type II membrane protein</topology>
    </subcellularLocation>
</comment>
<dbReference type="Proteomes" id="UP000571582">
    <property type="component" value="Unassembled WGS sequence"/>
</dbReference>
<evidence type="ECO:0000256" key="6">
    <source>
        <dbReference type="ARBA" id="ARBA00022989"/>
    </source>
</evidence>
<keyword evidence="14" id="KW-1185">Reference proteome</keyword>
<feature type="compositionally biased region" description="Acidic residues" evidence="11">
    <location>
        <begin position="313"/>
        <end position="325"/>
    </location>
</feature>
<dbReference type="EMBL" id="VWYE01004425">
    <property type="protein sequence ID" value="NXQ25354.1"/>
    <property type="molecule type" value="Genomic_DNA"/>
</dbReference>
<dbReference type="CDD" id="cd00761">
    <property type="entry name" value="Glyco_tranf_GTA_type"/>
    <property type="match status" value="1"/>
</dbReference>
<proteinExistence type="inferred from homology"/>
<dbReference type="PANTHER" id="PTHR12369">
    <property type="entry name" value="CHONDROITIN SYNTHASE"/>
    <property type="match status" value="1"/>
</dbReference>
<comment type="caution">
    <text evidence="13">The sequence shown here is derived from an EMBL/GenBank/DDBJ whole genome shotgun (WGS) entry which is preliminary data.</text>
</comment>
<feature type="domain" description="PA14" evidence="12">
    <location>
        <begin position="1"/>
        <end position="162"/>
    </location>
</feature>
<feature type="non-terminal residue" evidence="13">
    <location>
        <position position="1"/>
    </location>
</feature>
<evidence type="ECO:0000313" key="14">
    <source>
        <dbReference type="Proteomes" id="UP000571582"/>
    </source>
</evidence>
<sequence>FQGQANLHVFEDWCGSSIEQLRRNLHFPLFPHTRTTLKKLAVSPKWTNYGLRIFGYLHPFADGEFQFAIAADDNAEFWLSPDEKPSGVQLLASVGKSGKEWTAPGEFGKFHSQKSNVVRLSAAGRYYFEVLHKQDDRGTDHVEVAWRLNDPEAKFKVIDSQSLSLFANETLLKMDEVGHIPRTLASGRSGTAGTRTHPADMLRPDPRDTLYEVPLLSRSRVRRALPECPYKPSYLVDGFPLQRYQGLQFVHLSFVYPNDYSRLSHMEKDNKCFYQENPYYLERFGFYKYMKMDGPEKSLDSGEKTEQPGSQEGDPEDVQDEEQEVESPSVPEGAGTGGAGPAGRAVAGTDSIHHQDYSLRERRRLLSLPADRGGEEAQGSRMEWAGVRPALLASANQSLSLPGLEGAPVTKRPRVKAGVKDNSRSHPQHAGAIQGRVPVRRANPPSSTAQQPRLPQWLSHLQSHSAGRKAANNGPVGGGEAQVASPVKDKSAAAAEEEEVDGEAEEEDEEDFDYMPVFDQAVKWEQTFSTSHLDFHMLRSDWIDLKCNTSGNLLLGEGEALEVTRVFLRKLNQRTKGQFQLRRILNVEKRQDRVRGSRYLLELELLERGERRLRLSEYVFARPWQGGSQQQELQEQRRMRSLAWGRRRRLMAAASEPELCWPQGFSWKHGAVVHFVVPVKNQARWVLQFISDMEELFRVTKDPNFSIIITDYSSDDMDVEKALKRSTLHSYQYLKLTGNFERSAGLQAGIDLITDPHSIVFLCDLHIHFPAGVIDSIRKHCVEGKMAFAPMVMRLHCGMSPQWPDGYWEVNGFGLLGIYKSDLDKIGGMNTKEFRDRWGGEDWELLDRILQAGLEVERLSLRNFFHWFHSKRGMWNRRQLKAV</sequence>
<evidence type="ECO:0000256" key="4">
    <source>
        <dbReference type="ARBA" id="ARBA00022692"/>
    </source>
</evidence>
<evidence type="ECO:0000259" key="12">
    <source>
        <dbReference type="PROSITE" id="PS51820"/>
    </source>
</evidence>
<dbReference type="EC" id="2.4.1.244" evidence="10"/>
<evidence type="ECO:0000256" key="10">
    <source>
        <dbReference type="RuleBase" id="RU364016"/>
    </source>
</evidence>
<keyword evidence="5 10" id="KW-0735">Signal-anchor</keyword>
<evidence type="ECO:0000256" key="8">
    <source>
        <dbReference type="ARBA" id="ARBA00023136"/>
    </source>
</evidence>
<comment type="catalytic activity">
    <reaction evidence="9 10">
        <text>an N-acetyl-beta-D-glucosaminyl derivative + UDP-N-acetyl-alpha-D-galactosamine = an N-acetyl-beta-D-galactosaminyl-(1-&gt;4)-N-acetyl-beta-D-glucosaminyl derivative + UDP + H(+)</text>
        <dbReference type="Rhea" id="RHEA:20493"/>
        <dbReference type="ChEBI" id="CHEBI:15378"/>
        <dbReference type="ChEBI" id="CHEBI:58223"/>
        <dbReference type="ChEBI" id="CHEBI:61631"/>
        <dbReference type="ChEBI" id="CHEBI:67138"/>
        <dbReference type="ChEBI" id="CHEBI:138027"/>
        <dbReference type="EC" id="2.4.1.244"/>
    </reaction>
</comment>
<accession>A0A7L2BNC7</accession>
<keyword evidence="7 10" id="KW-0333">Golgi apparatus</keyword>
<dbReference type="InterPro" id="IPR029044">
    <property type="entry name" value="Nucleotide-diphossugar_trans"/>
</dbReference>
<evidence type="ECO:0000256" key="7">
    <source>
        <dbReference type="ARBA" id="ARBA00023034"/>
    </source>
</evidence>
<protein>
    <recommendedName>
        <fullName evidence="10">Beta-1,4-N-acetylgalactosaminyltransferase</fullName>
        <ecNumber evidence="10">2.4.1.244</ecNumber>
    </recommendedName>
</protein>
<keyword evidence="8" id="KW-0472">Membrane</keyword>
<comment type="similarity">
    <text evidence="2 10">Belongs to the chondroitin N-acetylgalactosaminyltransferase family.</text>
</comment>
<dbReference type="PANTHER" id="PTHR12369:SF15">
    <property type="entry name" value="BETA-1,4-N-ACETYLGALACTOSAMINYLTRANSFERASE 3"/>
    <property type="match status" value="1"/>
</dbReference>
<dbReference type="PROSITE" id="PS51820">
    <property type="entry name" value="PA14"/>
    <property type="match status" value="1"/>
</dbReference>
<evidence type="ECO:0000256" key="9">
    <source>
        <dbReference type="ARBA" id="ARBA00052364"/>
    </source>
</evidence>
<feature type="non-terminal residue" evidence="13">
    <location>
        <position position="883"/>
    </location>
</feature>
<keyword evidence="3 10" id="KW-0808">Transferase</keyword>
<dbReference type="InterPro" id="IPR008428">
    <property type="entry name" value="Chond_GalNAc"/>
</dbReference>
<dbReference type="InterPro" id="IPR011658">
    <property type="entry name" value="PA14_dom"/>
</dbReference>
<organism evidence="13 14">
    <name type="scientific">Alaudala cheleensis</name>
    <name type="common">Asian short-toed lark</name>
    <dbReference type="NCBI Taxonomy" id="670337"/>
    <lineage>
        <taxon>Eukaryota</taxon>
        <taxon>Metazoa</taxon>
        <taxon>Chordata</taxon>
        <taxon>Craniata</taxon>
        <taxon>Vertebrata</taxon>
        <taxon>Euteleostomi</taxon>
        <taxon>Archelosauria</taxon>
        <taxon>Archosauria</taxon>
        <taxon>Dinosauria</taxon>
        <taxon>Saurischia</taxon>
        <taxon>Theropoda</taxon>
        <taxon>Coelurosauria</taxon>
        <taxon>Aves</taxon>
        <taxon>Neognathae</taxon>
        <taxon>Neoaves</taxon>
        <taxon>Telluraves</taxon>
        <taxon>Australaves</taxon>
        <taxon>Passeriformes</taxon>
        <taxon>Sylvioidea</taxon>
        <taxon>Alaudidae</taxon>
        <taxon>Alaudala</taxon>
    </lineage>
</organism>
<evidence type="ECO:0000313" key="13">
    <source>
        <dbReference type="EMBL" id="NXQ25354.1"/>
    </source>
</evidence>
<dbReference type="SMART" id="SM00758">
    <property type="entry name" value="PA14"/>
    <property type="match status" value="1"/>
</dbReference>